<dbReference type="SMART" id="SM00437">
    <property type="entry name" value="TOP1Ac"/>
    <property type="match status" value="1"/>
</dbReference>
<evidence type="ECO:0000259" key="10">
    <source>
        <dbReference type="PROSITE" id="PS52039"/>
    </source>
</evidence>
<dbReference type="InterPro" id="IPR003601">
    <property type="entry name" value="Topo_IA_2"/>
</dbReference>
<evidence type="ECO:0000256" key="5">
    <source>
        <dbReference type="ARBA" id="ARBA00023125"/>
    </source>
</evidence>
<keyword evidence="8" id="KW-0472">Membrane</keyword>
<keyword evidence="5" id="KW-0238">DNA-binding</keyword>
<accession>A0A061J732</accession>
<evidence type="ECO:0000256" key="2">
    <source>
        <dbReference type="ARBA" id="ARBA00009446"/>
    </source>
</evidence>
<dbReference type="SMART" id="SM00493">
    <property type="entry name" value="TOPRIM"/>
    <property type="match status" value="1"/>
</dbReference>
<protein>
    <recommendedName>
        <fullName evidence="3">DNA topoisomerase</fullName>
        <ecNumber evidence="3">5.6.2.1</ecNumber>
    </recommendedName>
</protein>
<feature type="compositionally biased region" description="Basic and acidic residues" evidence="7">
    <location>
        <begin position="644"/>
        <end position="659"/>
    </location>
</feature>
<reference evidence="11 12" key="1">
    <citation type="submission" date="2013-07" db="EMBL/GenBank/DDBJ databases">
        <authorList>
            <person name="Stoco P.H."/>
            <person name="Wagner G."/>
            <person name="Gerber A."/>
            <person name="Zaha A."/>
            <person name="Thompson C."/>
            <person name="Bartholomeu D.C."/>
            <person name="Luckemeyer D.D."/>
            <person name="Bahia D."/>
            <person name="Loreto E."/>
            <person name="Prestes E.B."/>
            <person name="Lima F.M."/>
            <person name="Rodrigues-Luiz G."/>
            <person name="Vallejo G.A."/>
            <person name="Filho J.F."/>
            <person name="Monteiro K.M."/>
            <person name="Tyler K.M."/>
            <person name="de Almeida L.G."/>
            <person name="Ortiz M.F."/>
            <person name="Siervo M.A."/>
            <person name="de Moraes M.H."/>
            <person name="Cunha O.L."/>
            <person name="Mendonca-Neto R."/>
            <person name="Silva R."/>
            <person name="Teixeira S.M."/>
            <person name="Murta S.M."/>
            <person name="Sincero T.C."/>
            <person name="Mendes T.A."/>
            <person name="Urmenyi T.P."/>
            <person name="Silva V.G."/>
            <person name="da Rocha W.D."/>
            <person name="Andersson B."/>
            <person name="Romanha A.J."/>
            <person name="Steindel M."/>
            <person name="de Vasconcelos A.T."/>
            <person name="Grisard E.C."/>
        </authorList>
    </citation>
    <scope>NUCLEOTIDE SEQUENCE [LARGE SCALE GENOMIC DNA]</scope>
    <source>
        <strain evidence="11 12">SC58</strain>
    </source>
</reference>
<feature type="compositionally biased region" description="Low complexity" evidence="7">
    <location>
        <begin position="580"/>
        <end position="600"/>
    </location>
</feature>
<dbReference type="PANTHER" id="PTHR42785:SF1">
    <property type="entry name" value="DNA TOPOISOMERASE"/>
    <property type="match status" value="1"/>
</dbReference>
<feature type="region of interest" description="Disordered" evidence="7">
    <location>
        <begin position="644"/>
        <end position="669"/>
    </location>
</feature>
<sequence>MAYRGVGRGCFSAADVVVVVVVVVVVLLIDTTPVVLHFLIILLLFTFSSLQSARPAKSITVMRRTVAALEKLVIVESPNKVIKVEGLLSDANVIPDWSFKQEHLRRLGVGAENAVAMATTGHFMAMKEIRWTPRPLVFSGDANETLRLEEEPFPPNGTLAEYTLEWQMLPGRRIQETLERYLREKLNNVTEIILATDPDREGELIAVHTLQTIKRLYPKLKVPYSRAYMHSITEDGIRKAMRERLVDKCDYDLANAAETRHTMDRIFGFLGSSVVRAANSQMRSIGRVQTPALILIHEREEKNAAFLEKNKITYLVEAMCHFPGPHGTTFSQVVSITPDLKEEVVNWDTEAEARRCLHGWKLNRCSGFSVPHEPLIVPSEVSPPEPFTMATAIARANRQLKMSSETVSSCLQDLFQLGHITYPRTDSTRIDVSALTTIYATIKKDFGKEMLYRLEDRTASTPEGKKSKRPGKKKSAKHARGAEHPVGNVEDAHEAIRPTSIHADGNSLSLPPITRAVYDLVRCNTLASFMIPMRSEKITATVKFTSGSGDKLRVVLEGKRVTEPGWIRAFQKMNTTAVPATDATTTTSSNTINNRNATSADTPAVEEENEDMTEKEGAPVIRSLSQEEFKAIAQLRSTLATSKQSREFELRSPTVRENRPVPPLPHSEGTLIEELKNNGVGRPSTYPMIVKTLLTRGYIEVNPKGRCETTPIGRLLVSTAKSTFPSIVDIGFTASFEKKLDLIAKPRPEKRPIMLRGTNVSQADYFLSMFLSTFLNYVAEATRTQRANIVERSMRLKHDQEEGSGQDEDEFEESVANARKKVALATGDLASFPRTYHNFTALQRGLHDYLRRHFPPSQLSSPTSTPISADGSKATMTMDGASPHMTSRKHKWEKSEEA</sequence>
<dbReference type="Gene3D" id="1.10.290.10">
    <property type="entry name" value="Topoisomerase I, domain 4"/>
    <property type="match status" value="1"/>
</dbReference>
<dbReference type="InterPro" id="IPR023405">
    <property type="entry name" value="Topo_IA_core_domain"/>
</dbReference>
<feature type="transmembrane region" description="Helical" evidence="8">
    <location>
        <begin position="12"/>
        <end position="29"/>
    </location>
</feature>
<dbReference type="Gene3D" id="3.40.50.140">
    <property type="match status" value="1"/>
</dbReference>
<evidence type="ECO:0000256" key="8">
    <source>
        <dbReference type="SAM" id="Phobius"/>
    </source>
</evidence>
<evidence type="ECO:0000256" key="4">
    <source>
        <dbReference type="ARBA" id="ARBA00023029"/>
    </source>
</evidence>
<feature type="region of interest" description="Disordered" evidence="7">
    <location>
        <begin position="853"/>
        <end position="898"/>
    </location>
</feature>
<dbReference type="InterPro" id="IPR006171">
    <property type="entry name" value="TOPRIM_dom"/>
</dbReference>
<dbReference type="AlphaFoldDB" id="A0A061J732"/>
<evidence type="ECO:0000313" key="11">
    <source>
        <dbReference type="EMBL" id="ESL10679.1"/>
    </source>
</evidence>
<keyword evidence="8" id="KW-1133">Transmembrane helix</keyword>
<feature type="domain" description="Toprim" evidence="9">
    <location>
        <begin position="70"/>
        <end position="228"/>
    </location>
</feature>
<dbReference type="PANTHER" id="PTHR42785">
    <property type="entry name" value="DNA TOPOISOMERASE, TYPE IA, CORE"/>
    <property type="match status" value="1"/>
</dbReference>
<dbReference type="Pfam" id="PF01131">
    <property type="entry name" value="Topoisom_bac"/>
    <property type="match status" value="2"/>
</dbReference>
<dbReference type="VEuPathDB" id="TriTrypDB:TRSC58_01583"/>
<keyword evidence="12" id="KW-1185">Reference proteome</keyword>
<evidence type="ECO:0000256" key="7">
    <source>
        <dbReference type="SAM" id="MobiDB-lite"/>
    </source>
</evidence>
<evidence type="ECO:0000256" key="3">
    <source>
        <dbReference type="ARBA" id="ARBA00012891"/>
    </source>
</evidence>
<dbReference type="InterPro" id="IPR013497">
    <property type="entry name" value="Topo_IA_cen"/>
</dbReference>
<dbReference type="Proteomes" id="UP000031737">
    <property type="component" value="Unassembled WGS sequence"/>
</dbReference>
<dbReference type="PROSITE" id="PS52039">
    <property type="entry name" value="TOPO_IA_2"/>
    <property type="match status" value="1"/>
</dbReference>
<keyword evidence="4" id="KW-0799">Topoisomerase</keyword>
<feature type="region of interest" description="Disordered" evidence="7">
    <location>
        <begin position="457"/>
        <end position="491"/>
    </location>
</feature>
<dbReference type="Gene3D" id="1.10.460.10">
    <property type="entry name" value="Topoisomerase I, domain 2"/>
    <property type="match status" value="2"/>
</dbReference>
<comment type="caution">
    <text evidence="11">The sequence shown here is derived from an EMBL/GenBank/DDBJ whole genome shotgun (WGS) entry which is preliminary data.</text>
</comment>
<dbReference type="OrthoDB" id="430051at2759"/>
<dbReference type="CDD" id="cd01028">
    <property type="entry name" value="TOPRIM_TopoIA"/>
    <property type="match status" value="1"/>
</dbReference>
<dbReference type="SMART" id="SM00436">
    <property type="entry name" value="TOP1Bc"/>
    <property type="match status" value="1"/>
</dbReference>
<comment type="similarity">
    <text evidence="2">Belongs to the type IA topoisomerase family.</text>
</comment>
<feature type="transmembrane region" description="Helical" evidence="8">
    <location>
        <begin position="35"/>
        <end position="53"/>
    </location>
</feature>
<organism evidence="11 12">
    <name type="scientific">Trypanosoma rangeli SC58</name>
    <dbReference type="NCBI Taxonomy" id="429131"/>
    <lineage>
        <taxon>Eukaryota</taxon>
        <taxon>Discoba</taxon>
        <taxon>Euglenozoa</taxon>
        <taxon>Kinetoplastea</taxon>
        <taxon>Metakinetoplastina</taxon>
        <taxon>Trypanosomatida</taxon>
        <taxon>Trypanosomatidae</taxon>
        <taxon>Trypanosoma</taxon>
        <taxon>Herpetosoma</taxon>
    </lineage>
</organism>
<evidence type="ECO:0000259" key="9">
    <source>
        <dbReference type="PROSITE" id="PS50880"/>
    </source>
</evidence>
<dbReference type="InterPro" id="IPR000380">
    <property type="entry name" value="Topo_IA"/>
</dbReference>
<evidence type="ECO:0000313" key="12">
    <source>
        <dbReference type="Proteomes" id="UP000031737"/>
    </source>
</evidence>
<evidence type="ECO:0000256" key="1">
    <source>
        <dbReference type="ARBA" id="ARBA00000213"/>
    </source>
</evidence>
<feature type="region of interest" description="Disordered" evidence="7">
    <location>
        <begin position="580"/>
        <end position="617"/>
    </location>
</feature>
<evidence type="ECO:0000256" key="6">
    <source>
        <dbReference type="ARBA" id="ARBA00023235"/>
    </source>
</evidence>
<dbReference type="Pfam" id="PF01751">
    <property type="entry name" value="Toprim"/>
    <property type="match status" value="1"/>
</dbReference>
<dbReference type="EMBL" id="AUPL01001583">
    <property type="protein sequence ID" value="ESL10679.1"/>
    <property type="molecule type" value="Genomic_DNA"/>
</dbReference>
<name>A0A061J732_TRYRA</name>
<dbReference type="GO" id="GO:0003917">
    <property type="term" value="F:DNA topoisomerase type I (single strand cut, ATP-independent) activity"/>
    <property type="evidence" value="ECO:0007669"/>
    <property type="project" value="UniProtKB-EC"/>
</dbReference>
<dbReference type="InterPro" id="IPR003602">
    <property type="entry name" value="Topo_IA_DNA-bd_dom"/>
</dbReference>
<dbReference type="SUPFAM" id="SSF56712">
    <property type="entry name" value="Prokaryotic type I DNA topoisomerase"/>
    <property type="match status" value="1"/>
</dbReference>
<dbReference type="GO" id="GO:0003677">
    <property type="term" value="F:DNA binding"/>
    <property type="evidence" value="ECO:0007669"/>
    <property type="project" value="UniProtKB-KW"/>
</dbReference>
<dbReference type="PROSITE" id="PS50880">
    <property type="entry name" value="TOPRIM"/>
    <property type="match status" value="1"/>
</dbReference>
<dbReference type="GO" id="GO:0006265">
    <property type="term" value="P:DNA topological change"/>
    <property type="evidence" value="ECO:0007669"/>
    <property type="project" value="InterPro"/>
</dbReference>
<dbReference type="EC" id="5.6.2.1" evidence="3"/>
<keyword evidence="6 11" id="KW-0413">Isomerase</keyword>
<dbReference type="PRINTS" id="PR00417">
    <property type="entry name" value="PRTPISMRASEI"/>
</dbReference>
<dbReference type="InterPro" id="IPR013824">
    <property type="entry name" value="Topo_IA_cen_sub1"/>
</dbReference>
<keyword evidence="8" id="KW-0812">Transmembrane</keyword>
<feature type="compositionally biased region" description="Low complexity" evidence="7">
    <location>
        <begin position="855"/>
        <end position="868"/>
    </location>
</feature>
<dbReference type="InterPro" id="IPR013826">
    <property type="entry name" value="Topo_IA_cen_sub3"/>
</dbReference>
<feature type="compositionally biased region" description="Basic residues" evidence="7">
    <location>
        <begin position="466"/>
        <end position="479"/>
    </location>
</feature>
<comment type="catalytic activity">
    <reaction evidence="1">
        <text>ATP-independent breakage of single-stranded DNA, followed by passage and rejoining.</text>
        <dbReference type="EC" id="5.6.2.1"/>
    </reaction>
</comment>
<feature type="domain" description="Topo IA-type catalytic" evidence="10">
    <location>
        <begin position="250"/>
        <end position="766"/>
    </location>
</feature>
<gene>
    <name evidence="11" type="ORF">TRSC58_01583</name>
</gene>
<proteinExistence type="inferred from homology"/>